<proteinExistence type="predicted"/>
<keyword evidence="4" id="KW-1185">Reference proteome</keyword>
<name>A0A0G4ETR3_VITBC</name>
<evidence type="ECO:0000313" key="3">
    <source>
        <dbReference type="EMBL" id="CEM01711.1"/>
    </source>
</evidence>
<accession>A0A0G4ETR3</accession>
<dbReference type="PhylomeDB" id="A0A0G4ETR3"/>
<evidence type="ECO:0000256" key="1">
    <source>
        <dbReference type="SAM" id="MobiDB-lite"/>
    </source>
</evidence>
<gene>
    <name evidence="3" type="ORF">Vbra_8156</name>
</gene>
<protein>
    <submittedName>
        <fullName evidence="3">Uncharacterized protein</fullName>
    </submittedName>
</protein>
<keyword evidence="2" id="KW-0732">Signal</keyword>
<dbReference type="InParanoid" id="A0A0G4ETR3"/>
<organism evidence="3 4">
    <name type="scientific">Vitrella brassicaformis (strain CCMP3155)</name>
    <dbReference type="NCBI Taxonomy" id="1169540"/>
    <lineage>
        <taxon>Eukaryota</taxon>
        <taxon>Sar</taxon>
        <taxon>Alveolata</taxon>
        <taxon>Colpodellida</taxon>
        <taxon>Vitrellaceae</taxon>
        <taxon>Vitrella</taxon>
    </lineage>
</organism>
<sequence>MTLPGFGLKLTSMLVQLFLYDLADLKPSVEVMGDVEEDEMIEPPAWVDTNVKKFMGHVSGDFVRNPDTVSRRMSSTMKGPDAEETYKRTTHVGTVGMWMYQNLCNEKSCNTCPLGVAIPSFYRLDDRRSVADLDGAEDGNGETMESEVWSRPTSLGIA</sequence>
<dbReference type="EMBL" id="CDMY01000308">
    <property type="protein sequence ID" value="CEM01711.1"/>
    <property type="molecule type" value="Genomic_DNA"/>
</dbReference>
<dbReference type="Proteomes" id="UP000041254">
    <property type="component" value="Unassembled WGS sequence"/>
</dbReference>
<feature type="chain" id="PRO_5005187601" evidence="2">
    <location>
        <begin position="26"/>
        <end position="158"/>
    </location>
</feature>
<dbReference type="AlphaFoldDB" id="A0A0G4ETR3"/>
<evidence type="ECO:0000256" key="2">
    <source>
        <dbReference type="SAM" id="SignalP"/>
    </source>
</evidence>
<feature type="region of interest" description="Disordered" evidence="1">
    <location>
        <begin position="133"/>
        <end position="158"/>
    </location>
</feature>
<reference evidence="3 4" key="1">
    <citation type="submission" date="2014-11" db="EMBL/GenBank/DDBJ databases">
        <authorList>
            <person name="Zhu J."/>
            <person name="Qi W."/>
            <person name="Song R."/>
        </authorList>
    </citation>
    <scope>NUCLEOTIDE SEQUENCE [LARGE SCALE GENOMIC DNA]</scope>
</reference>
<feature type="signal peptide" evidence="2">
    <location>
        <begin position="1"/>
        <end position="25"/>
    </location>
</feature>
<dbReference type="VEuPathDB" id="CryptoDB:Vbra_8156"/>
<evidence type="ECO:0000313" key="4">
    <source>
        <dbReference type="Proteomes" id="UP000041254"/>
    </source>
</evidence>